<evidence type="ECO:0000313" key="1">
    <source>
        <dbReference type="EMBL" id="GAA3812597.1"/>
    </source>
</evidence>
<proteinExistence type="predicted"/>
<comment type="caution">
    <text evidence="1">The sequence shown here is derived from an EMBL/GenBank/DDBJ whole genome shotgun (WGS) entry which is preliminary data.</text>
</comment>
<dbReference type="Proteomes" id="UP001501624">
    <property type="component" value="Unassembled WGS sequence"/>
</dbReference>
<accession>A0ABP7I8Y1</accession>
<sequence length="99" mass="9368">MCRAGWGAIEAVVEGAVVGLAAAVVRVGPARGDGARDVSCRVGAAEAVVEGAVVGLAAAVVRVGPARGDGDPGMCRTGWGATEAVVEGAVVGLAAAVSG</sequence>
<name>A0ABP7I8Y1_9PSEU</name>
<protein>
    <submittedName>
        <fullName evidence="1">Uncharacterized protein</fullName>
    </submittedName>
</protein>
<organism evidence="1 2">
    <name type="scientific">Amycolatopsis tucumanensis</name>
    <dbReference type="NCBI Taxonomy" id="401106"/>
    <lineage>
        <taxon>Bacteria</taxon>
        <taxon>Bacillati</taxon>
        <taxon>Actinomycetota</taxon>
        <taxon>Actinomycetes</taxon>
        <taxon>Pseudonocardiales</taxon>
        <taxon>Pseudonocardiaceae</taxon>
        <taxon>Amycolatopsis</taxon>
    </lineage>
</organism>
<gene>
    <name evidence="1" type="ORF">GCM10022380_32960</name>
</gene>
<evidence type="ECO:0000313" key="2">
    <source>
        <dbReference type="Proteomes" id="UP001501624"/>
    </source>
</evidence>
<dbReference type="EMBL" id="BAABCM010000004">
    <property type="protein sequence ID" value="GAA3812597.1"/>
    <property type="molecule type" value="Genomic_DNA"/>
</dbReference>
<keyword evidence="2" id="KW-1185">Reference proteome</keyword>
<reference evidence="2" key="1">
    <citation type="journal article" date="2019" name="Int. J. Syst. Evol. Microbiol.">
        <title>The Global Catalogue of Microorganisms (GCM) 10K type strain sequencing project: providing services to taxonomists for standard genome sequencing and annotation.</title>
        <authorList>
            <consortium name="The Broad Institute Genomics Platform"/>
            <consortium name="The Broad Institute Genome Sequencing Center for Infectious Disease"/>
            <person name="Wu L."/>
            <person name="Ma J."/>
        </authorList>
    </citation>
    <scope>NUCLEOTIDE SEQUENCE [LARGE SCALE GENOMIC DNA]</scope>
    <source>
        <strain evidence="2">JCM 17017</strain>
    </source>
</reference>